<dbReference type="Proteomes" id="UP000188729">
    <property type="component" value="Unassembled WGS sequence"/>
</dbReference>
<organism evidence="2 3">
    <name type="scientific">Sphingomonas jeddahensis</name>
    <dbReference type="NCBI Taxonomy" id="1915074"/>
    <lineage>
        <taxon>Bacteria</taxon>
        <taxon>Pseudomonadati</taxon>
        <taxon>Pseudomonadota</taxon>
        <taxon>Alphaproteobacteria</taxon>
        <taxon>Sphingomonadales</taxon>
        <taxon>Sphingomonadaceae</taxon>
        <taxon>Sphingomonas</taxon>
    </lineage>
</organism>
<evidence type="ECO:0000313" key="2">
    <source>
        <dbReference type="EMBL" id="ONF97404.1"/>
    </source>
</evidence>
<protein>
    <submittedName>
        <fullName evidence="2">Uncharacterized protein</fullName>
    </submittedName>
</protein>
<dbReference type="EMBL" id="MPSB01000001">
    <property type="protein sequence ID" value="ONF97404.1"/>
    <property type="molecule type" value="Genomic_DNA"/>
</dbReference>
<evidence type="ECO:0000313" key="3">
    <source>
        <dbReference type="Proteomes" id="UP000188729"/>
    </source>
</evidence>
<proteinExistence type="predicted"/>
<gene>
    <name evidence="2" type="ORF">SPHI_00330</name>
</gene>
<sequence>MEVANVVLLGTAGIGALTLMSGILILARRAR</sequence>
<feature type="transmembrane region" description="Helical" evidence="1">
    <location>
        <begin position="6"/>
        <end position="27"/>
    </location>
</feature>
<evidence type="ECO:0000256" key="1">
    <source>
        <dbReference type="SAM" id="Phobius"/>
    </source>
</evidence>
<keyword evidence="3" id="KW-1185">Reference proteome</keyword>
<comment type="caution">
    <text evidence="2">The sequence shown here is derived from an EMBL/GenBank/DDBJ whole genome shotgun (WGS) entry which is preliminary data.</text>
</comment>
<reference evidence="2 3" key="1">
    <citation type="submission" date="2016-11" db="EMBL/GenBank/DDBJ databases">
        <title>Genome sequence of Sphingomonas jeddahensis G39.</title>
        <authorList>
            <person name="Poehlein A."/>
            <person name="Wuebbeler J.H."/>
            <person name="Steinbuechel A."/>
            <person name="Daniel R."/>
        </authorList>
    </citation>
    <scope>NUCLEOTIDE SEQUENCE [LARGE SCALE GENOMIC DNA]</scope>
    <source>
        <strain evidence="2 3">G39</strain>
    </source>
</reference>
<keyword evidence="1" id="KW-1133">Transmembrane helix</keyword>
<dbReference type="STRING" id="1915074.SPHI_00330"/>
<keyword evidence="1" id="KW-0472">Membrane</keyword>
<name>A0A1V2EZ23_9SPHN</name>
<accession>A0A1V2EZ23</accession>
<keyword evidence="1" id="KW-0812">Transmembrane</keyword>
<dbReference type="AlphaFoldDB" id="A0A1V2EZ23"/>